<evidence type="ECO:0008006" key="4">
    <source>
        <dbReference type="Google" id="ProtNLM"/>
    </source>
</evidence>
<protein>
    <recommendedName>
        <fullName evidence="4">DUF5666 domain-containing protein</fullName>
    </recommendedName>
</protein>
<dbReference type="Proteomes" id="UP000198649">
    <property type="component" value="Unassembled WGS sequence"/>
</dbReference>
<proteinExistence type="predicted"/>
<keyword evidence="3" id="KW-1185">Reference proteome</keyword>
<reference evidence="2 3" key="1">
    <citation type="submission" date="2016-10" db="EMBL/GenBank/DDBJ databases">
        <authorList>
            <person name="de Groot N.N."/>
        </authorList>
    </citation>
    <scope>NUCLEOTIDE SEQUENCE [LARGE SCALE GENOMIC DNA]</scope>
    <source>
        <strain evidence="2 3">CGMCC 1.11156</strain>
    </source>
</reference>
<feature type="signal peptide" evidence="1">
    <location>
        <begin position="1"/>
        <end position="29"/>
    </location>
</feature>
<dbReference type="OrthoDB" id="3770490at2"/>
<accession>A0A1I3PK60</accession>
<evidence type="ECO:0000313" key="2">
    <source>
        <dbReference type="EMBL" id="SFJ22064.1"/>
    </source>
</evidence>
<sequence>MRHQIRFGAIVATATLALTALATATPATAVVGSPDLARQIVKTNFALNATGFGTLVTGGQVPASSDNTAYTAIGCTVRAGVMRSNFEAQVEVPGLGTVSGVRTRAWTEKQGSVVSAYATHSIAEVLIAEGSSGTLSIEGVRSMSRAFHTGTGFKTETDTSVARIVLTPAGGEPQELEIPTPGQPLEIPGLARITIGNEVSAKIIDGVRAAADAINIRVFPSDTLAKVAHTATKIQKGAPFGTFRGYSAGTRARGLGETVKSGRTPLSLMPCKGTNGKELTRAAARVNLGDQIVVRGIDTNQKARQVKGSGSGYELANIAKVNLGDGALVINSIVAQANVTRKGDSLVRNVTATIGSIISNGEPRFFPESGVIEIPGLVKIQQRIVRKIKNGISVIALRLTLLDGSGAVVDLGMAELQVRKG</sequence>
<gene>
    <name evidence="2" type="ORF">SAMN05216561_12119</name>
</gene>
<name>A0A1I3PK60_9ACTN</name>
<evidence type="ECO:0000313" key="3">
    <source>
        <dbReference type="Proteomes" id="UP000198649"/>
    </source>
</evidence>
<keyword evidence="1" id="KW-0732">Signal</keyword>
<organism evidence="2 3">
    <name type="scientific">Nocardioides psychrotolerans</name>
    <dbReference type="NCBI Taxonomy" id="1005945"/>
    <lineage>
        <taxon>Bacteria</taxon>
        <taxon>Bacillati</taxon>
        <taxon>Actinomycetota</taxon>
        <taxon>Actinomycetes</taxon>
        <taxon>Propionibacteriales</taxon>
        <taxon>Nocardioidaceae</taxon>
        <taxon>Nocardioides</taxon>
    </lineage>
</organism>
<dbReference type="NCBIfam" id="NF040603">
    <property type="entry name" value="choice_anch_P"/>
    <property type="match status" value="2"/>
</dbReference>
<feature type="chain" id="PRO_5011453151" description="DUF5666 domain-containing protein" evidence="1">
    <location>
        <begin position="30"/>
        <end position="421"/>
    </location>
</feature>
<dbReference type="AlphaFoldDB" id="A0A1I3PK60"/>
<dbReference type="RefSeq" id="WP_091116828.1">
    <property type="nucleotide sequence ID" value="NZ_BKAF01000027.1"/>
</dbReference>
<dbReference type="STRING" id="1005945.SAMN05216561_12119"/>
<dbReference type="EMBL" id="FOQG01000021">
    <property type="protein sequence ID" value="SFJ22064.1"/>
    <property type="molecule type" value="Genomic_DNA"/>
</dbReference>
<evidence type="ECO:0000256" key="1">
    <source>
        <dbReference type="SAM" id="SignalP"/>
    </source>
</evidence>